<evidence type="ECO:0000256" key="2">
    <source>
        <dbReference type="ARBA" id="ARBA00023445"/>
    </source>
</evidence>
<dbReference type="AlphaFoldDB" id="A0AAQ3M8X0"/>
<accession>A0AAQ3M8X0</accession>
<evidence type="ECO:0000313" key="5">
    <source>
        <dbReference type="EMBL" id="WPH04107.1"/>
    </source>
</evidence>
<organism evidence="5 6">
    <name type="scientific">Acrodontium crateriforme</name>
    <dbReference type="NCBI Taxonomy" id="150365"/>
    <lineage>
        <taxon>Eukaryota</taxon>
        <taxon>Fungi</taxon>
        <taxon>Dikarya</taxon>
        <taxon>Ascomycota</taxon>
        <taxon>Pezizomycotina</taxon>
        <taxon>Dothideomycetes</taxon>
        <taxon>Dothideomycetidae</taxon>
        <taxon>Mycosphaerellales</taxon>
        <taxon>Teratosphaeriaceae</taxon>
        <taxon>Acrodontium</taxon>
    </lineage>
</organism>
<dbReference type="CDD" id="cd05227">
    <property type="entry name" value="AR_SDR_e"/>
    <property type="match status" value="1"/>
</dbReference>
<keyword evidence="1" id="KW-0560">Oxidoreductase</keyword>
<evidence type="ECO:0000259" key="4">
    <source>
        <dbReference type="Pfam" id="PF01370"/>
    </source>
</evidence>
<dbReference type="InterPro" id="IPR050425">
    <property type="entry name" value="NAD(P)_dehydrat-like"/>
</dbReference>
<dbReference type="SUPFAM" id="SSF51735">
    <property type="entry name" value="NAD(P)-binding Rossmann-fold domains"/>
    <property type="match status" value="1"/>
</dbReference>
<dbReference type="FunFam" id="3.40.50.720:FF:000336">
    <property type="entry name" value="Aldehyde reductase"/>
    <property type="match status" value="1"/>
</dbReference>
<protein>
    <submittedName>
        <fullName evidence="5">NAD-dependent epimerase/dehydratase</fullName>
    </submittedName>
</protein>
<dbReference type="Gene3D" id="3.40.50.720">
    <property type="entry name" value="NAD(P)-binding Rossmann-like Domain"/>
    <property type="match status" value="1"/>
</dbReference>
<dbReference type="EMBL" id="CP138591">
    <property type="protein sequence ID" value="WPH04107.1"/>
    <property type="molecule type" value="Genomic_DNA"/>
</dbReference>
<gene>
    <name evidence="5" type="ORF">R9X50_00699200</name>
</gene>
<dbReference type="Proteomes" id="UP001303373">
    <property type="component" value="Chromosome 12"/>
</dbReference>
<evidence type="ECO:0000256" key="1">
    <source>
        <dbReference type="ARBA" id="ARBA00023002"/>
    </source>
</evidence>
<feature type="domain" description="NAD-dependent epimerase/dehydratase" evidence="4">
    <location>
        <begin position="8"/>
        <end position="248"/>
    </location>
</feature>
<dbReference type="PANTHER" id="PTHR10366">
    <property type="entry name" value="NAD DEPENDENT EPIMERASE/DEHYDRATASE"/>
    <property type="match status" value="1"/>
</dbReference>
<proteinExistence type="inferred from homology"/>
<keyword evidence="6" id="KW-1185">Reference proteome</keyword>
<dbReference type="InterPro" id="IPR036291">
    <property type="entry name" value="NAD(P)-bd_dom_sf"/>
</dbReference>
<evidence type="ECO:0000313" key="6">
    <source>
        <dbReference type="Proteomes" id="UP001303373"/>
    </source>
</evidence>
<dbReference type="GO" id="GO:0016616">
    <property type="term" value="F:oxidoreductase activity, acting on the CH-OH group of donors, NAD or NADP as acceptor"/>
    <property type="evidence" value="ECO:0007669"/>
    <property type="project" value="TreeGrafter"/>
</dbReference>
<reference evidence="5 6" key="1">
    <citation type="submission" date="2023-11" db="EMBL/GenBank/DDBJ databases">
        <title>An acidophilic fungus is an integral part of prey digestion in a carnivorous sundew plant.</title>
        <authorList>
            <person name="Tsai I.J."/>
        </authorList>
    </citation>
    <scope>NUCLEOTIDE SEQUENCE [LARGE SCALE GENOMIC DNA]</scope>
    <source>
        <strain evidence="5">169a</strain>
    </source>
</reference>
<dbReference type="Pfam" id="PF01370">
    <property type="entry name" value="Epimerase"/>
    <property type="match status" value="1"/>
</dbReference>
<keyword evidence="3" id="KW-1133">Transmembrane helix</keyword>
<keyword evidence="3" id="KW-0812">Transmembrane</keyword>
<dbReference type="InterPro" id="IPR001509">
    <property type="entry name" value="Epimerase_deHydtase"/>
</dbReference>
<comment type="similarity">
    <text evidence="2">Belongs to the NAD(P)-dependent epimerase/dehydratase family. Dihydroflavonol-4-reductase subfamily.</text>
</comment>
<name>A0AAQ3M8X0_9PEZI</name>
<sequence>MADKNDLVLVTGGSGFLGSHCIIALLAQNYRVRTTVRKLNRADEVRTMLRHGGVAESQAASVEFVALDLLKDDGWTEACQGCKYVLHVASPFPPGAPKHEDELIVPAREGTLRALRAAKASGCVKRVVVTSSFASIGYGYPVRKEPFTEKDWTVVEGESAYVKSKTIAEKAAWDFIEKENPDSALELATVNPVMIYGPVLGKDYASSILMVTKLMKGEMPGLPQISFGCVDVRDVADLHIRAMINPKGNGERFLAITDDGFLEIKEMAIKLKERLGVKANKVTTRVMPNFVLRIAGFFDPAVKLVVPELGKPKNATNAKAKELLDWQPRSASDTLEATALSLEKFNLL</sequence>
<feature type="transmembrane region" description="Helical" evidence="3">
    <location>
        <begin position="7"/>
        <end position="27"/>
    </location>
</feature>
<dbReference type="PANTHER" id="PTHR10366:SF564">
    <property type="entry name" value="STEROL-4-ALPHA-CARBOXYLATE 3-DEHYDROGENASE, DECARBOXYLATING"/>
    <property type="match status" value="1"/>
</dbReference>
<evidence type="ECO:0000256" key="3">
    <source>
        <dbReference type="SAM" id="Phobius"/>
    </source>
</evidence>
<keyword evidence="3" id="KW-0472">Membrane</keyword>